<reference evidence="2" key="1">
    <citation type="journal article" date="2019" name="Int. J. Syst. Evol. Microbiol.">
        <title>The Global Catalogue of Microorganisms (GCM) 10K type strain sequencing project: providing services to taxonomists for standard genome sequencing and annotation.</title>
        <authorList>
            <consortium name="The Broad Institute Genomics Platform"/>
            <consortium name="The Broad Institute Genome Sequencing Center for Infectious Disease"/>
            <person name="Wu L."/>
            <person name="Ma J."/>
        </authorList>
    </citation>
    <scope>NUCLEOTIDE SEQUENCE [LARGE SCALE GENOMIC DNA]</scope>
    <source>
        <strain evidence="2">TBRC 1276</strain>
    </source>
</reference>
<dbReference type="Pfam" id="PF25283">
    <property type="entry name" value="DUF7873"/>
    <property type="match status" value="1"/>
</dbReference>
<name>A0ABV8G2E7_9ACTN</name>
<comment type="caution">
    <text evidence="1">The sequence shown here is derived from an EMBL/GenBank/DDBJ whole genome shotgun (WGS) entry which is preliminary data.</text>
</comment>
<evidence type="ECO:0000313" key="1">
    <source>
        <dbReference type="EMBL" id="MFC4006716.1"/>
    </source>
</evidence>
<sequence length="246" mass="27495">MTKLNQILAVEKGVKSDVQRKVTDAYHQIQKAPLLSGISRTYQPIDDEGEQLPPESTRVQVQTEEVLKGVGAGLTRLFDVTATKDWANCHAKASVKVDGTVLLEDVPVTYLLFLEKQLTDVYTLVSKLPTLDPAETWARDEHSDAWRTEPVKTTRTKKVPRNHVLAEATEKHPAQVQVYNEDVVVGYWTKVVFSGALPQRRVNELLARVQKLQDAVKYAREEANGAEIVDQKIGEKVFGYLFAGNG</sequence>
<dbReference type="RefSeq" id="WP_379526852.1">
    <property type="nucleotide sequence ID" value="NZ_JBHSBI010000002.1"/>
</dbReference>
<accession>A0ABV8G2E7</accession>
<evidence type="ECO:0000313" key="2">
    <source>
        <dbReference type="Proteomes" id="UP001595851"/>
    </source>
</evidence>
<gene>
    <name evidence="1" type="ORF">ACFOY2_05755</name>
</gene>
<organism evidence="1 2">
    <name type="scientific">Nonomuraea purpurea</name>
    <dbReference type="NCBI Taxonomy" id="1849276"/>
    <lineage>
        <taxon>Bacteria</taxon>
        <taxon>Bacillati</taxon>
        <taxon>Actinomycetota</taxon>
        <taxon>Actinomycetes</taxon>
        <taxon>Streptosporangiales</taxon>
        <taxon>Streptosporangiaceae</taxon>
        <taxon>Nonomuraea</taxon>
    </lineage>
</organism>
<dbReference type="Proteomes" id="UP001595851">
    <property type="component" value="Unassembled WGS sequence"/>
</dbReference>
<protein>
    <submittedName>
        <fullName evidence="1">Uncharacterized protein</fullName>
    </submittedName>
</protein>
<dbReference type="InterPro" id="IPR057195">
    <property type="entry name" value="DUF7873"/>
</dbReference>
<dbReference type="EMBL" id="JBHSBI010000002">
    <property type="protein sequence ID" value="MFC4006716.1"/>
    <property type="molecule type" value="Genomic_DNA"/>
</dbReference>
<proteinExistence type="predicted"/>
<keyword evidence="2" id="KW-1185">Reference proteome</keyword>